<accession>K1QVT8</accession>
<gene>
    <name evidence="5" type="ORF">CGI_10012455</name>
</gene>
<evidence type="ECO:0000256" key="1">
    <source>
        <dbReference type="ARBA" id="ARBA00022729"/>
    </source>
</evidence>
<evidence type="ECO:0000259" key="4">
    <source>
        <dbReference type="PROSITE" id="PS50835"/>
    </source>
</evidence>
<dbReference type="InterPro" id="IPR036179">
    <property type="entry name" value="Ig-like_dom_sf"/>
</dbReference>
<dbReference type="HOGENOM" id="CLU_1058656_0_0_1"/>
<dbReference type="InterPro" id="IPR013783">
    <property type="entry name" value="Ig-like_fold"/>
</dbReference>
<dbReference type="AlphaFoldDB" id="K1QVT8"/>
<dbReference type="Gene3D" id="2.60.40.10">
    <property type="entry name" value="Immunoglobulins"/>
    <property type="match status" value="2"/>
</dbReference>
<dbReference type="Pfam" id="PF13927">
    <property type="entry name" value="Ig_3"/>
    <property type="match status" value="1"/>
</dbReference>
<evidence type="ECO:0000313" key="5">
    <source>
        <dbReference type="EMBL" id="EKC33045.1"/>
    </source>
</evidence>
<dbReference type="PROSITE" id="PS50835">
    <property type="entry name" value="IG_LIKE"/>
    <property type="match status" value="2"/>
</dbReference>
<dbReference type="PANTHER" id="PTHR44427">
    <property type="entry name" value="CARCINOEMBRYONIC ANTIGEN-RELATED CELL ADHESION MOLECULE 19"/>
    <property type="match status" value="1"/>
</dbReference>
<dbReference type="Pfam" id="PF07679">
    <property type="entry name" value="I-set"/>
    <property type="match status" value="1"/>
</dbReference>
<feature type="domain" description="Ig-like" evidence="4">
    <location>
        <begin position="146"/>
        <end position="241"/>
    </location>
</feature>
<sequence>MGDGGARAQSFNHPPIITSEFRPEYFLNKISNLALQCQAYSENTKYYWYQNGRKVENQIQITANITSGYLRITNYTKDNFGVFYCVAENDYGASVSPFVKISEAGNLHFLNVSKDFENKTYACGIWNEQTRTLNKGSSTKLFIEAPPVFPENGKSFLTTNFTIYSEEFIRLTCNAVSSPMENHPVVTHWMKNGSKITSFQDFSIQLLENNRVLKINRAVIEKVGGIQCVTENSEGIAVKISAPDWMSLSWFNGGFDLSSSSKF</sequence>
<dbReference type="InterPro" id="IPR050831">
    <property type="entry name" value="CEA_cell_adhesion"/>
</dbReference>
<organism evidence="5">
    <name type="scientific">Magallana gigas</name>
    <name type="common">Pacific oyster</name>
    <name type="synonym">Crassostrea gigas</name>
    <dbReference type="NCBI Taxonomy" id="29159"/>
    <lineage>
        <taxon>Eukaryota</taxon>
        <taxon>Metazoa</taxon>
        <taxon>Spiralia</taxon>
        <taxon>Lophotrochozoa</taxon>
        <taxon>Mollusca</taxon>
        <taxon>Bivalvia</taxon>
        <taxon>Autobranchia</taxon>
        <taxon>Pteriomorphia</taxon>
        <taxon>Ostreida</taxon>
        <taxon>Ostreoidea</taxon>
        <taxon>Ostreidae</taxon>
        <taxon>Magallana</taxon>
    </lineage>
</organism>
<evidence type="ECO:0000256" key="3">
    <source>
        <dbReference type="ARBA" id="ARBA00023319"/>
    </source>
</evidence>
<dbReference type="InterPro" id="IPR007110">
    <property type="entry name" value="Ig-like_dom"/>
</dbReference>
<name>K1QVT8_MAGGI</name>
<proteinExistence type="predicted"/>
<evidence type="ECO:0000256" key="2">
    <source>
        <dbReference type="ARBA" id="ARBA00023180"/>
    </source>
</evidence>
<reference evidence="5" key="1">
    <citation type="journal article" date="2012" name="Nature">
        <title>The oyster genome reveals stress adaptation and complexity of shell formation.</title>
        <authorList>
            <person name="Zhang G."/>
            <person name="Fang X."/>
            <person name="Guo X."/>
            <person name="Li L."/>
            <person name="Luo R."/>
            <person name="Xu F."/>
            <person name="Yang P."/>
            <person name="Zhang L."/>
            <person name="Wang X."/>
            <person name="Qi H."/>
            <person name="Xiong Z."/>
            <person name="Que H."/>
            <person name="Xie Y."/>
            <person name="Holland P.W."/>
            <person name="Paps J."/>
            <person name="Zhu Y."/>
            <person name="Wu F."/>
            <person name="Chen Y."/>
            <person name="Wang J."/>
            <person name="Peng C."/>
            <person name="Meng J."/>
            <person name="Yang L."/>
            <person name="Liu J."/>
            <person name="Wen B."/>
            <person name="Zhang N."/>
            <person name="Huang Z."/>
            <person name="Zhu Q."/>
            <person name="Feng Y."/>
            <person name="Mount A."/>
            <person name="Hedgecock D."/>
            <person name="Xu Z."/>
            <person name="Liu Y."/>
            <person name="Domazet-Loso T."/>
            <person name="Du Y."/>
            <person name="Sun X."/>
            <person name="Zhang S."/>
            <person name="Liu B."/>
            <person name="Cheng P."/>
            <person name="Jiang X."/>
            <person name="Li J."/>
            <person name="Fan D."/>
            <person name="Wang W."/>
            <person name="Fu W."/>
            <person name="Wang T."/>
            <person name="Wang B."/>
            <person name="Zhang J."/>
            <person name="Peng Z."/>
            <person name="Li Y."/>
            <person name="Li N."/>
            <person name="Wang J."/>
            <person name="Chen M."/>
            <person name="He Y."/>
            <person name="Tan F."/>
            <person name="Song X."/>
            <person name="Zheng Q."/>
            <person name="Huang R."/>
            <person name="Yang H."/>
            <person name="Du X."/>
            <person name="Chen L."/>
            <person name="Yang M."/>
            <person name="Gaffney P.M."/>
            <person name="Wang S."/>
            <person name="Luo L."/>
            <person name="She Z."/>
            <person name="Ming Y."/>
            <person name="Huang W."/>
            <person name="Zhang S."/>
            <person name="Huang B."/>
            <person name="Zhang Y."/>
            <person name="Qu T."/>
            <person name="Ni P."/>
            <person name="Miao G."/>
            <person name="Wang J."/>
            <person name="Wang Q."/>
            <person name="Steinberg C.E."/>
            <person name="Wang H."/>
            <person name="Li N."/>
            <person name="Qian L."/>
            <person name="Zhang G."/>
            <person name="Li Y."/>
            <person name="Yang H."/>
            <person name="Liu X."/>
            <person name="Wang J."/>
            <person name="Yin Y."/>
            <person name="Wang J."/>
        </authorList>
    </citation>
    <scope>NUCLEOTIDE SEQUENCE [LARGE SCALE GENOMIC DNA]</scope>
    <source>
        <strain evidence="5">05x7-T-G4-1.051#20</strain>
    </source>
</reference>
<dbReference type="PANTHER" id="PTHR44427:SF1">
    <property type="entry name" value="CARCINOEMBRYONIC ANTIGEN-RELATED CELL ADHESION MOLECULE 1"/>
    <property type="match status" value="1"/>
</dbReference>
<protein>
    <recommendedName>
        <fullName evidence="4">Ig-like domain-containing protein</fullName>
    </recommendedName>
</protein>
<dbReference type="CDD" id="cd00096">
    <property type="entry name" value="Ig"/>
    <property type="match status" value="1"/>
</dbReference>
<keyword evidence="3" id="KW-0393">Immunoglobulin domain</keyword>
<dbReference type="EMBL" id="JH817406">
    <property type="protein sequence ID" value="EKC33045.1"/>
    <property type="molecule type" value="Genomic_DNA"/>
</dbReference>
<dbReference type="InterPro" id="IPR013098">
    <property type="entry name" value="Ig_I-set"/>
</dbReference>
<keyword evidence="2" id="KW-0325">Glycoprotein</keyword>
<feature type="domain" description="Ig-like" evidence="4">
    <location>
        <begin position="14"/>
        <end position="96"/>
    </location>
</feature>
<dbReference type="InParanoid" id="K1QVT8"/>
<dbReference type="SUPFAM" id="SSF48726">
    <property type="entry name" value="Immunoglobulin"/>
    <property type="match status" value="2"/>
</dbReference>
<keyword evidence="1" id="KW-0732">Signal</keyword>